<reference evidence="6" key="1">
    <citation type="submission" date="2021-04" db="EMBL/GenBank/DDBJ databases">
        <title>Dactylosporangium aurantiacum NRRL B-8018 full assembly.</title>
        <authorList>
            <person name="Hartkoorn R.C."/>
            <person name="Beaudoing E."/>
            <person name="Hot D."/>
        </authorList>
    </citation>
    <scope>NUCLEOTIDE SEQUENCE</scope>
    <source>
        <strain evidence="6">NRRL B-8018</strain>
    </source>
</reference>
<accession>A0A9Q9MLK6</accession>
<evidence type="ECO:0000313" key="6">
    <source>
        <dbReference type="EMBL" id="UWZ59080.1"/>
    </source>
</evidence>
<gene>
    <name evidence="6" type="ORF">Daura_24715</name>
</gene>
<evidence type="ECO:0000256" key="4">
    <source>
        <dbReference type="ARBA" id="ARBA00023194"/>
    </source>
</evidence>
<dbReference type="OrthoDB" id="5491415at2"/>
<dbReference type="KEGG" id="daur:Daura_24715"/>
<dbReference type="SUPFAM" id="SSF51197">
    <property type="entry name" value="Clavaminate synthase-like"/>
    <property type="match status" value="1"/>
</dbReference>
<organism evidence="6 7">
    <name type="scientific">Dactylosporangium aurantiacum</name>
    <dbReference type="NCBI Taxonomy" id="35754"/>
    <lineage>
        <taxon>Bacteria</taxon>
        <taxon>Bacillati</taxon>
        <taxon>Actinomycetota</taxon>
        <taxon>Actinomycetes</taxon>
        <taxon>Micromonosporales</taxon>
        <taxon>Micromonosporaceae</taxon>
        <taxon>Dactylosporangium</taxon>
    </lineage>
</organism>
<dbReference type="InterPro" id="IPR003819">
    <property type="entry name" value="TauD/TfdA-like"/>
</dbReference>
<dbReference type="GO" id="GO:0051213">
    <property type="term" value="F:dioxygenase activity"/>
    <property type="evidence" value="ECO:0007669"/>
    <property type="project" value="UniProtKB-KW"/>
</dbReference>
<comment type="cofactor">
    <cofactor evidence="1">
        <name>Fe(2+)</name>
        <dbReference type="ChEBI" id="CHEBI:29033"/>
    </cofactor>
</comment>
<evidence type="ECO:0000313" key="7">
    <source>
        <dbReference type="Proteomes" id="UP001058003"/>
    </source>
</evidence>
<dbReference type="InterPro" id="IPR042098">
    <property type="entry name" value="TauD-like_sf"/>
</dbReference>
<feature type="domain" description="TauD/TfdA-like" evidence="5">
    <location>
        <begin position="129"/>
        <end position="294"/>
    </location>
</feature>
<dbReference type="Pfam" id="PF02668">
    <property type="entry name" value="TauD"/>
    <property type="match status" value="1"/>
</dbReference>
<dbReference type="RefSeq" id="WP_033367340.1">
    <property type="nucleotide sequence ID" value="NZ_CP073767.1"/>
</dbReference>
<dbReference type="EMBL" id="CP073767">
    <property type="protein sequence ID" value="UWZ59080.1"/>
    <property type="molecule type" value="Genomic_DNA"/>
</dbReference>
<dbReference type="PANTHER" id="PTHR10696">
    <property type="entry name" value="GAMMA-BUTYROBETAINE HYDROXYLASE-RELATED"/>
    <property type="match status" value="1"/>
</dbReference>
<dbReference type="GO" id="GO:0017000">
    <property type="term" value="P:antibiotic biosynthetic process"/>
    <property type="evidence" value="ECO:0007669"/>
    <property type="project" value="UniProtKB-KW"/>
</dbReference>
<keyword evidence="2" id="KW-0560">Oxidoreductase</keyword>
<dbReference type="AlphaFoldDB" id="A0A9Q9MLK6"/>
<evidence type="ECO:0000259" key="5">
    <source>
        <dbReference type="Pfam" id="PF02668"/>
    </source>
</evidence>
<keyword evidence="6" id="KW-0223">Dioxygenase</keyword>
<evidence type="ECO:0000256" key="2">
    <source>
        <dbReference type="ARBA" id="ARBA00023002"/>
    </source>
</evidence>
<evidence type="ECO:0000256" key="3">
    <source>
        <dbReference type="ARBA" id="ARBA00023004"/>
    </source>
</evidence>
<dbReference type="Proteomes" id="UP001058003">
    <property type="component" value="Chromosome"/>
</dbReference>
<keyword evidence="7" id="KW-1185">Reference proteome</keyword>
<proteinExistence type="predicted"/>
<keyword evidence="4" id="KW-0045">Antibiotic biosynthesis</keyword>
<dbReference type="InterPro" id="IPR050411">
    <property type="entry name" value="AlphaKG_dependent_hydroxylases"/>
</dbReference>
<dbReference type="Gene3D" id="3.60.130.10">
    <property type="entry name" value="Clavaminate synthase-like"/>
    <property type="match status" value="1"/>
</dbReference>
<dbReference type="PANTHER" id="PTHR10696:SF56">
    <property type="entry name" value="TAUD_TFDA-LIKE DOMAIN-CONTAINING PROTEIN"/>
    <property type="match status" value="1"/>
</dbReference>
<sequence length="324" mass="36139">MTSATIATQPRTLAAPPQTFHTFSAGAQEELASYVDMLDRGQPEGRVDDLAVDLGAVPAFTAEVEATRAVIDASPHFIVYDRVSGVDTLRGQAIYTWVLGHALGTPMVQNTDGWRLIEVYDRGTGRTIAEGARYHQTRQGSYMHNDAVNDVDPIDYLLLSCGQAALVGGESILVDAVAVHEALRAHPEVLAELEREFWFEKRGMALEPEFFRSPIIRYSPDGAALVRYFRTYIEVAHEKLGEPLSEATAAALDIFDAVMDQSSVQIRVRLDQGQILVSADDRFLHTRTAFADRRPPRPIDMRTDRPEDVNRYMFRMWSTKQPAS</sequence>
<name>A0A9Q9MLK6_9ACTN</name>
<protein>
    <submittedName>
        <fullName evidence="6">TauD/TfdA family dioxygenase</fullName>
    </submittedName>
</protein>
<evidence type="ECO:0000256" key="1">
    <source>
        <dbReference type="ARBA" id="ARBA00001954"/>
    </source>
</evidence>
<keyword evidence="3" id="KW-0408">Iron</keyword>